<proteinExistence type="predicted"/>
<evidence type="ECO:0000313" key="3">
    <source>
        <dbReference type="Proteomes" id="UP000288711"/>
    </source>
</evidence>
<comment type="caution">
    <text evidence="2">The sequence shown here is derived from an EMBL/GenBank/DDBJ whole genome shotgun (WGS) entry which is preliminary data.</text>
</comment>
<dbReference type="OrthoDB" id="5146090at2"/>
<evidence type="ECO:0000256" key="1">
    <source>
        <dbReference type="SAM" id="MobiDB-lite"/>
    </source>
</evidence>
<organism evidence="2 3">
    <name type="scientific">Janibacter hoylei PVAS-1</name>
    <dbReference type="NCBI Taxonomy" id="1210046"/>
    <lineage>
        <taxon>Bacteria</taxon>
        <taxon>Bacillati</taxon>
        <taxon>Actinomycetota</taxon>
        <taxon>Actinomycetes</taxon>
        <taxon>Micrococcales</taxon>
        <taxon>Intrasporangiaceae</taxon>
        <taxon>Janibacter</taxon>
    </lineage>
</organism>
<feature type="region of interest" description="Disordered" evidence="1">
    <location>
        <begin position="1"/>
        <end position="29"/>
    </location>
</feature>
<dbReference type="Proteomes" id="UP000288711">
    <property type="component" value="Unassembled WGS sequence"/>
</dbReference>
<feature type="region of interest" description="Disordered" evidence="1">
    <location>
        <begin position="72"/>
        <end position="91"/>
    </location>
</feature>
<name>A0A444B9D0_9MICO</name>
<reference evidence="2 3" key="1">
    <citation type="journal article" date="2009" name="Int. J. Syst. Evol. Microbiol.">
        <title>Janibacter hoylei sp. nov., Bacillus isronensis sp. nov. and Bacillus aryabhattai sp. nov., isolated from cryotubes used for collecting air from the upper atmosphere.</title>
        <authorList>
            <person name="Shivaji S."/>
            <person name="Chaturvedi P."/>
            <person name="Begum Z."/>
            <person name="Pindi P.K."/>
            <person name="Manorama R."/>
            <person name="Padmanaban D.A."/>
            <person name="Shouche Y.S."/>
            <person name="Pawar S."/>
            <person name="Vaishampayan P."/>
            <person name="Dutt C.B."/>
            <person name="Datta G.N."/>
            <person name="Manchanda R.K."/>
            <person name="Rao U.R."/>
            <person name="Bhargava P.M."/>
            <person name="Narlikar J.V."/>
        </authorList>
    </citation>
    <scope>NUCLEOTIDE SEQUENCE [LARGE SCALE GENOMIC DNA]</scope>
    <source>
        <strain evidence="2 3">PVAS-1</strain>
    </source>
</reference>
<gene>
    <name evidence="2" type="ORF">CWN80_02480</name>
</gene>
<accession>A0A444B9D0</accession>
<evidence type="ECO:0000313" key="2">
    <source>
        <dbReference type="EMBL" id="RWU85040.1"/>
    </source>
</evidence>
<keyword evidence="3" id="KW-1185">Reference proteome</keyword>
<protein>
    <submittedName>
        <fullName evidence="2">Uncharacterized protein</fullName>
    </submittedName>
</protein>
<sequence>MRQTTAAGDDVGSVTLGYERPDDLSGSAGTDWVTESFVRLQAAYAAGLTRLGDDRNAALETTQWMVAAERVSRTQFPQPSPELYGDGAQPS</sequence>
<dbReference type="AlphaFoldDB" id="A0A444B9D0"/>
<dbReference type="EMBL" id="PIPF01000002">
    <property type="protein sequence ID" value="RWU85040.1"/>
    <property type="molecule type" value="Genomic_DNA"/>
</dbReference>